<dbReference type="GO" id="GO:0051539">
    <property type="term" value="F:4 iron, 4 sulfur cluster binding"/>
    <property type="evidence" value="ECO:0007669"/>
    <property type="project" value="UniProtKB-KW"/>
</dbReference>
<dbReference type="InterPro" id="IPR034457">
    <property type="entry name" value="Organic_radical-activating"/>
</dbReference>
<sequence length="185" mass="20950">KSVVITAGFIEKEPLKELCKVVDAIKVDLKAFRQKYYSEIVRGELKPVLEAMQTIVEQGTWLEIVYLVVPTLNDSEKEIRDLSQFVKEFLGAEVPIHFTRFYPQYLLKNLPPTPVSTLERCKAIADAEGLKYVYIGNVPGHSAENTYCPDCGQLLVARTGFLIREMNIVNDKCPKCGTRIPGIWK</sequence>
<dbReference type="SUPFAM" id="SSF102114">
    <property type="entry name" value="Radical SAM enzymes"/>
    <property type="match status" value="1"/>
</dbReference>
<evidence type="ECO:0000256" key="1">
    <source>
        <dbReference type="ARBA" id="ARBA00001966"/>
    </source>
</evidence>
<gene>
    <name evidence="7" type="ORF">ENL21_05685</name>
</gene>
<evidence type="ECO:0000256" key="5">
    <source>
        <dbReference type="ARBA" id="ARBA00023004"/>
    </source>
</evidence>
<dbReference type="PANTHER" id="PTHR30352:SF5">
    <property type="entry name" value="PYRUVATE FORMATE-LYASE 1-ACTIVATING ENZYME"/>
    <property type="match status" value="1"/>
</dbReference>
<keyword evidence="6" id="KW-0411">Iron-sulfur</keyword>
<dbReference type="AlphaFoldDB" id="A0A7V5H3M0"/>
<keyword evidence="2" id="KW-0004">4Fe-4S</keyword>
<evidence type="ECO:0000256" key="6">
    <source>
        <dbReference type="ARBA" id="ARBA00023014"/>
    </source>
</evidence>
<dbReference type="Gene3D" id="3.20.20.70">
    <property type="entry name" value="Aldolase class I"/>
    <property type="match status" value="1"/>
</dbReference>
<evidence type="ECO:0000256" key="2">
    <source>
        <dbReference type="ARBA" id="ARBA00022485"/>
    </source>
</evidence>
<dbReference type="Proteomes" id="UP000886111">
    <property type="component" value="Unassembled WGS sequence"/>
</dbReference>
<keyword evidence="5" id="KW-0408">Iron</keyword>
<evidence type="ECO:0000313" key="7">
    <source>
        <dbReference type="EMBL" id="HHE55254.1"/>
    </source>
</evidence>
<dbReference type="PANTHER" id="PTHR30352">
    <property type="entry name" value="PYRUVATE FORMATE-LYASE-ACTIVATING ENZYME"/>
    <property type="match status" value="1"/>
</dbReference>
<evidence type="ECO:0000256" key="3">
    <source>
        <dbReference type="ARBA" id="ARBA00022691"/>
    </source>
</evidence>
<feature type="non-terminal residue" evidence="7">
    <location>
        <position position="1"/>
    </location>
</feature>
<dbReference type="InterPro" id="IPR013785">
    <property type="entry name" value="Aldolase_TIM"/>
</dbReference>
<organism evidence="7">
    <name type="scientific">Caldithrix abyssi</name>
    <dbReference type="NCBI Taxonomy" id="187145"/>
    <lineage>
        <taxon>Bacteria</taxon>
        <taxon>Pseudomonadati</taxon>
        <taxon>Calditrichota</taxon>
        <taxon>Calditrichia</taxon>
        <taxon>Calditrichales</taxon>
        <taxon>Calditrichaceae</taxon>
        <taxon>Caldithrix</taxon>
    </lineage>
</organism>
<evidence type="ECO:0000256" key="4">
    <source>
        <dbReference type="ARBA" id="ARBA00022723"/>
    </source>
</evidence>
<dbReference type="InterPro" id="IPR058240">
    <property type="entry name" value="rSAM_sf"/>
</dbReference>
<accession>A0A7V5H3M0</accession>
<comment type="cofactor">
    <cofactor evidence="1">
        <name>[4Fe-4S] cluster</name>
        <dbReference type="ChEBI" id="CHEBI:49883"/>
    </cofactor>
</comment>
<reference evidence="7" key="1">
    <citation type="journal article" date="2020" name="mSystems">
        <title>Genome- and Community-Level Interaction Insights into Carbon Utilization and Element Cycling Functions of Hydrothermarchaeota in Hydrothermal Sediment.</title>
        <authorList>
            <person name="Zhou Z."/>
            <person name="Liu Y."/>
            <person name="Xu W."/>
            <person name="Pan J."/>
            <person name="Luo Z.H."/>
            <person name="Li M."/>
        </authorList>
    </citation>
    <scope>NUCLEOTIDE SEQUENCE [LARGE SCALE GENOMIC DNA]</scope>
    <source>
        <strain evidence="7">HyVt-76</strain>
    </source>
</reference>
<name>A0A7V5H3M0_CALAY</name>
<keyword evidence="3" id="KW-0949">S-adenosyl-L-methionine</keyword>
<dbReference type="GO" id="GO:0046872">
    <property type="term" value="F:metal ion binding"/>
    <property type="evidence" value="ECO:0007669"/>
    <property type="project" value="UniProtKB-KW"/>
</dbReference>
<protein>
    <submittedName>
        <fullName evidence="7">Radical SAM protein</fullName>
    </submittedName>
</protein>
<comment type="caution">
    <text evidence="7">The sequence shown here is derived from an EMBL/GenBank/DDBJ whole genome shotgun (WGS) entry which is preliminary data.</text>
</comment>
<dbReference type="EMBL" id="DRTD01000419">
    <property type="protein sequence ID" value="HHE55254.1"/>
    <property type="molecule type" value="Genomic_DNA"/>
</dbReference>
<proteinExistence type="predicted"/>
<keyword evidence="4" id="KW-0479">Metal-binding</keyword>